<dbReference type="PROSITE" id="PS50930">
    <property type="entry name" value="HTH_LYTTR"/>
    <property type="match status" value="1"/>
</dbReference>
<dbReference type="SMART" id="SM00850">
    <property type="entry name" value="LytTR"/>
    <property type="match status" value="1"/>
</dbReference>
<dbReference type="GO" id="GO:0000976">
    <property type="term" value="F:transcription cis-regulatory region binding"/>
    <property type="evidence" value="ECO:0007669"/>
    <property type="project" value="TreeGrafter"/>
</dbReference>
<dbReference type="GO" id="GO:0000156">
    <property type="term" value="F:phosphorelay response regulator activity"/>
    <property type="evidence" value="ECO:0007669"/>
    <property type="project" value="TreeGrafter"/>
</dbReference>
<dbReference type="InterPro" id="IPR039420">
    <property type="entry name" value="WalR-like"/>
</dbReference>
<feature type="modified residue" description="4-aspartylphosphate" evidence="2">
    <location>
        <position position="56"/>
    </location>
</feature>
<feature type="domain" description="HTH LytTR-type" evidence="4">
    <location>
        <begin position="141"/>
        <end position="238"/>
    </location>
</feature>
<dbReference type="Gene3D" id="2.40.50.1020">
    <property type="entry name" value="LytTr DNA-binding domain"/>
    <property type="match status" value="1"/>
</dbReference>
<reference evidence="5 6" key="1">
    <citation type="submission" date="2018-11" db="EMBL/GenBank/DDBJ databases">
        <authorList>
            <person name="Zhou Z."/>
            <person name="Wang G."/>
        </authorList>
    </citation>
    <scope>NUCLEOTIDE SEQUENCE [LARGE SCALE GENOMIC DNA]</scope>
    <source>
        <strain evidence="5 6">KCTC42998</strain>
    </source>
</reference>
<evidence type="ECO:0000256" key="1">
    <source>
        <dbReference type="ARBA" id="ARBA00023125"/>
    </source>
</evidence>
<dbReference type="InterPro" id="IPR007492">
    <property type="entry name" value="LytTR_DNA-bd_dom"/>
</dbReference>
<comment type="caution">
    <text evidence="5">The sequence shown here is derived from an EMBL/GenBank/DDBJ whole genome shotgun (WGS) entry which is preliminary data.</text>
</comment>
<evidence type="ECO:0000313" key="6">
    <source>
        <dbReference type="Proteomes" id="UP000274271"/>
    </source>
</evidence>
<dbReference type="Pfam" id="PF00072">
    <property type="entry name" value="Response_reg"/>
    <property type="match status" value="1"/>
</dbReference>
<dbReference type="Gene3D" id="3.40.50.2300">
    <property type="match status" value="1"/>
</dbReference>
<protein>
    <submittedName>
        <fullName evidence="5">DNA-binding response regulator</fullName>
    </submittedName>
</protein>
<sequence>MKKVNCIIADDEVLSSDVLENYLSKLENYQVVATCKNGIEVFTALKAGTVDLLFLDIEMPQLTGLELVKSLKNSPSVIFTTAFRDYAVDGYELNAIDYLLKPISFDRFLRAIDKFETTALPSTSRSYLPAALPPGVPNPFIYVKSAKKTVKVFLKDIIFFEGIKESVKIKTVHGDIVTYQTLQDFEQRLPDAEFLRIHRSFIIAVDRIRAYSTTHVEVDDLDLPIGQSYQRFVRDALK</sequence>
<proteinExistence type="predicted"/>
<keyword evidence="2" id="KW-0597">Phosphoprotein</keyword>
<dbReference type="GO" id="GO:0006355">
    <property type="term" value="P:regulation of DNA-templated transcription"/>
    <property type="evidence" value="ECO:0007669"/>
    <property type="project" value="TreeGrafter"/>
</dbReference>
<dbReference type="Proteomes" id="UP000274271">
    <property type="component" value="Unassembled WGS sequence"/>
</dbReference>
<keyword evidence="1 5" id="KW-0238">DNA-binding</keyword>
<dbReference type="InterPro" id="IPR011006">
    <property type="entry name" value="CheY-like_superfamily"/>
</dbReference>
<dbReference type="AlphaFoldDB" id="A0A3P1CNJ7"/>
<dbReference type="OrthoDB" id="1646880at2"/>
<keyword evidence="6" id="KW-1185">Reference proteome</keyword>
<dbReference type="GO" id="GO:0005829">
    <property type="term" value="C:cytosol"/>
    <property type="evidence" value="ECO:0007669"/>
    <property type="project" value="TreeGrafter"/>
</dbReference>
<dbReference type="PANTHER" id="PTHR48111">
    <property type="entry name" value="REGULATOR OF RPOS"/>
    <property type="match status" value="1"/>
</dbReference>
<dbReference type="PANTHER" id="PTHR48111:SF17">
    <property type="entry name" value="TRANSCRIPTIONAL REGULATORY PROTEIN YPDB"/>
    <property type="match status" value="1"/>
</dbReference>
<feature type="domain" description="Response regulatory" evidence="3">
    <location>
        <begin position="5"/>
        <end position="116"/>
    </location>
</feature>
<dbReference type="RefSeq" id="WP_124906391.1">
    <property type="nucleotide sequence ID" value="NZ_RQJP01000002.1"/>
</dbReference>
<evidence type="ECO:0000313" key="5">
    <source>
        <dbReference type="EMBL" id="RRB14829.1"/>
    </source>
</evidence>
<dbReference type="SMART" id="SM00448">
    <property type="entry name" value="REC"/>
    <property type="match status" value="1"/>
</dbReference>
<dbReference type="GO" id="GO:0032993">
    <property type="term" value="C:protein-DNA complex"/>
    <property type="evidence" value="ECO:0007669"/>
    <property type="project" value="TreeGrafter"/>
</dbReference>
<dbReference type="Pfam" id="PF04397">
    <property type="entry name" value="LytTR"/>
    <property type="match status" value="1"/>
</dbReference>
<dbReference type="PROSITE" id="PS50110">
    <property type="entry name" value="RESPONSE_REGULATORY"/>
    <property type="match status" value="1"/>
</dbReference>
<organism evidence="5 6">
    <name type="scientific">Larkinella knui</name>
    <dbReference type="NCBI Taxonomy" id="2025310"/>
    <lineage>
        <taxon>Bacteria</taxon>
        <taxon>Pseudomonadati</taxon>
        <taxon>Bacteroidota</taxon>
        <taxon>Cytophagia</taxon>
        <taxon>Cytophagales</taxon>
        <taxon>Spirosomataceae</taxon>
        <taxon>Larkinella</taxon>
    </lineage>
</organism>
<accession>A0A3P1CNJ7</accession>
<gene>
    <name evidence="5" type="ORF">EHT87_09685</name>
</gene>
<dbReference type="InterPro" id="IPR001789">
    <property type="entry name" value="Sig_transdc_resp-reg_receiver"/>
</dbReference>
<dbReference type="EMBL" id="RQJP01000002">
    <property type="protein sequence ID" value="RRB14829.1"/>
    <property type="molecule type" value="Genomic_DNA"/>
</dbReference>
<evidence type="ECO:0000259" key="4">
    <source>
        <dbReference type="PROSITE" id="PS50930"/>
    </source>
</evidence>
<evidence type="ECO:0000259" key="3">
    <source>
        <dbReference type="PROSITE" id="PS50110"/>
    </source>
</evidence>
<evidence type="ECO:0000256" key="2">
    <source>
        <dbReference type="PROSITE-ProRule" id="PRU00169"/>
    </source>
</evidence>
<name>A0A3P1CNJ7_9BACT</name>
<dbReference type="SUPFAM" id="SSF52172">
    <property type="entry name" value="CheY-like"/>
    <property type="match status" value="1"/>
</dbReference>